<keyword evidence="13" id="KW-0378">Hydrolase</keyword>
<organism evidence="13 14">
    <name type="scientific">Oerskovia enterophila</name>
    <dbReference type="NCBI Taxonomy" id="43678"/>
    <lineage>
        <taxon>Bacteria</taxon>
        <taxon>Bacillati</taxon>
        <taxon>Actinomycetota</taxon>
        <taxon>Actinomycetes</taxon>
        <taxon>Micrococcales</taxon>
        <taxon>Cellulomonadaceae</taxon>
        <taxon>Oerskovia</taxon>
    </lineage>
</organism>
<dbReference type="GO" id="GO:0016787">
    <property type="term" value="F:hydrolase activity"/>
    <property type="evidence" value="ECO:0007669"/>
    <property type="project" value="UniProtKB-KW"/>
</dbReference>
<dbReference type="PANTHER" id="PTHR42781">
    <property type="entry name" value="SPERMIDINE/PUTRESCINE IMPORT ATP-BINDING PROTEIN POTA"/>
    <property type="match status" value="1"/>
</dbReference>
<feature type="region of interest" description="Disordered" evidence="11">
    <location>
        <begin position="1"/>
        <end position="29"/>
    </location>
</feature>
<evidence type="ECO:0000256" key="4">
    <source>
        <dbReference type="ARBA" id="ARBA00022519"/>
    </source>
</evidence>
<feature type="region of interest" description="Disordered" evidence="11">
    <location>
        <begin position="364"/>
        <end position="387"/>
    </location>
</feature>
<evidence type="ECO:0000313" key="14">
    <source>
        <dbReference type="Proteomes" id="UP000093412"/>
    </source>
</evidence>
<protein>
    <submittedName>
        <fullName evidence="13">Fe(3+) ions import ATP-binding protein FbpC</fullName>
        <ecNumber evidence="13">3.6.3.30</ecNumber>
    </submittedName>
</protein>
<keyword evidence="9" id="KW-0406">Ion transport</keyword>
<comment type="caution">
    <text evidence="13">The sequence shown here is derived from an EMBL/GenBank/DDBJ whole genome shotgun (WGS) entry which is preliminary data.</text>
</comment>
<evidence type="ECO:0000256" key="7">
    <source>
        <dbReference type="ARBA" id="ARBA00022967"/>
    </source>
</evidence>
<dbReference type="CDD" id="cd03259">
    <property type="entry name" value="ABC_Carb_Solutes_like"/>
    <property type="match status" value="1"/>
</dbReference>
<keyword evidence="7" id="KW-1278">Translocase</keyword>
<gene>
    <name evidence="13" type="primary">fbpC</name>
    <name evidence="13" type="ORF">OERS_32400</name>
</gene>
<dbReference type="InterPro" id="IPR003439">
    <property type="entry name" value="ABC_transporter-like_ATP-bd"/>
</dbReference>
<dbReference type="GO" id="GO:0005524">
    <property type="term" value="F:ATP binding"/>
    <property type="evidence" value="ECO:0007669"/>
    <property type="project" value="UniProtKB-KW"/>
</dbReference>
<dbReference type="RefSeq" id="WP_083201538.1">
    <property type="nucleotide sequence ID" value="NZ_MAQA01000046.1"/>
</dbReference>
<dbReference type="EC" id="3.6.3.30" evidence="13"/>
<evidence type="ECO:0000256" key="10">
    <source>
        <dbReference type="ARBA" id="ARBA00023136"/>
    </source>
</evidence>
<evidence type="ECO:0000256" key="2">
    <source>
        <dbReference type="ARBA" id="ARBA00022475"/>
    </source>
</evidence>
<keyword evidence="5" id="KW-0547">Nucleotide-binding</keyword>
<evidence type="ECO:0000256" key="5">
    <source>
        <dbReference type="ARBA" id="ARBA00022741"/>
    </source>
</evidence>
<reference evidence="13 14" key="1">
    <citation type="submission" date="2016-06" db="EMBL/GenBank/DDBJ databases">
        <title>Genome sequence of Oerskovia enterophila DSM 43852.</title>
        <authorList>
            <person name="Poehlein A."/>
            <person name="Jag V."/>
            <person name="Bengelsdorf F.R."/>
            <person name="Daniel R."/>
            <person name="Duerre P."/>
        </authorList>
    </citation>
    <scope>NUCLEOTIDE SEQUENCE [LARGE SCALE GENOMIC DNA]</scope>
    <source>
        <strain evidence="13 14">DSM 43852</strain>
    </source>
</reference>
<dbReference type="Pfam" id="PF00005">
    <property type="entry name" value="ABC_tran"/>
    <property type="match status" value="1"/>
</dbReference>
<dbReference type="Gene3D" id="3.40.50.300">
    <property type="entry name" value="P-loop containing nucleotide triphosphate hydrolases"/>
    <property type="match status" value="1"/>
</dbReference>
<accession>A0ABX2Y5A6</accession>
<dbReference type="PROSITE" id="PS50893">
    <property type="entry name" value="ABC_TRANSPORTER_2"/>
    <property type="match status" value="1"/>
</dbReference>
<proteinExistence type="predicted"/>
<evidence type="ECO:0000256" key="9">
    <source>
        <dbReference type="ARBA" id="ARBA00023065"/>
    </source>
</evidence>
<feature type="region of interest" description="Disordered" evidence="11">
    <location>
        <begin position="305"/>
        <end position="340"/>
    </location>
</feature>
<keyword evidence="1" id="KW-0813">Transport</keyword>
<evidence type="ECO:0000313" key="13">
    <source>
        <dbReference type="EMBL" id="OCI30086.1"/>
    </source>
</evidence>
<dbReference type="InterPro" id="IPR003593">
    <property type="entry name" value="AAA+_ATPase"/>
</dbReference>
<evidence type="ECO:0000256" key="8">
    <source>
        <dbReference type="ARBA" id="ARBA00023004"/>
    </source>
</evidence>
<keyword evidence="4" id="KW-0997">Cell inner membrane</keyword>
<dbReference type="InterPro" id="IPR027417">
    <property type="entry name" value="P-loop_NTPase"/>
</dbReference>
<keyword evidence="14" id="KW-1185">Reference proteome</keyword>
<keyword evidence="2" id="KW-1003">Cell membrane</keyword>
<dbReference type="PROSITE" id="PS00211">
    <property type="entry name" value="ABC_TRANSPORTER_1"/>
    <property type="match status" value="1"/>
</dbReference>
<name>A0ABX2Y5A6_9CELL</name>
<evidence type="ECO:0000256" key="1">
    <source>
        <dbReference type="ARBA" id="ARBA00022448"/>
    </source>
</evidence>
<dbReference type="InterPro" id="IPR017871">
    <property type="entry name" value="ABC_transporter-like_CS"/>
</dbReference>
<dbReference type="EMBL" id="MAQA01000046">
    <property type="protein sequence ID" value="OCI30086.1"/>
    <property type="molecule type" value="Genomic_DNA"/>
</dbReference>
<evidence type="ECO:0000256" key="11">
    <source>
        <dbReference type="SAM" id="MobiDB-lite"/>
    </source>
</evidence>
<dbReference type="Proteomes" id="UP000093412">
    <property type="component" value="Unassembled WGS sequence"/>
</dbReference>
<keyword evidence="3" id="KW-0410">Iron transport</keyword>
<dbReference type="InterPro" id="IPR015853">
    <property type="entry name" value="ABC_transpr_FbpC"/>
</dbReference>
<evidence type="ECO:0000256" key="3">
    <source>
        <dbReference type="ARBA" id="ARBA00022496"/>
    </source>
</evidence>
<dbReference type="InterPro" id="IPR050093">
    <property type="entry name" value="ABC_SmlMolc_Importer"/>
</dbReference>
<evidence type="ECO:0000256" key="6">
    <source>
        <dbReference type="ARBA" id="ARBA00022840"/>
    </source>
</evidence>
<keyword evidence="10" id="KW-0472">Membrane</keyword>
<keyword evidence="6 13" id="KW-0067">ATP-binding</keyword>
<keyword evidence="8" id="KW-0408">Iron</keyword>
<dbReference type="PANTHER" id="PTHR42781:SF5">
    <property type="entry name" value="PUTRESCINE TRANSPORT ATP-BINDING PROTEIN POTG"/>
    <property type="match status" value="1"/>
</dbReference>
<sequence length="461" mass="47240">MDGATVVERTTDGSAEPYVPHDPTGSTASRGLTVLDVVVHYPDPASSKGPGTTAVRGVGLDLAPGEVLALLGPSGCGKSSLLRAVAGLEPVAGGSITWDGRDLAGVPVHRRGFGLMFQEGQLFPHRDVAGNVAFGLQMAGVKRSAAAGRVAELLDVVGLAGYAQRPVATLSGGERQRVALARALAPEPQLLLLDEPLSALDRGLRDRLAADLRAALVATGTTALFVTHDHDEAFTVADRVAVMDAGRLLQVAAPEDLWRAPASRRVAEFLGYQAFVALGSAGSSRSLGDSAADFEADFEAADRLSERGRGVPRGGSDRSLATDPLSERGRGMPRGGSDNFSAAGGELLAIGPTGLVLVPGAHATDELSEGGRGTDRRSSDNKSGAWSANGTVVRSAFRRGRTEVTVDVDLGAGPQRVVALGMPSATPVPDGATHHSFAPAPGGRVRVALDLAGCAVVPTDS</sequence>
<evidence type="ECO:0000259" key="12">
    <source>
        <dbReference type="PROSITE" id="PS50893"/>
    </source>
</evidence>
<dbReference type="SMART" id="SM00382">
    <property type="entry name" value="AAA"/>
    <property type="match status" value="1"/>
</dbReference>
<feature type="domain" description="ABC transporter" evidence="12">
    <location>
        <begin position="39"/>
        <end position="270"/>
    </location>
</feature>
<dbReference type="SUPFAM" id="SSF52540">
    <property type="entry name" value="P-loop containing nucleoside triphosphate hydrolases"/>
    <property type="match status" value="1"/>
</dbReference>